<name>A0A2T5G9X4_HYDSH</name>
<evidence type="ECO:0000256" key="3">
    <source>
        <dbReference type="ARBA" id="ARBA00022741"/>
    </source>
</evidence>
<dbReference type="GO" id="GO:0005524">
    <property type="term" value="F:ATP binding"/>
    <property type="evidence" value="ECO:0007669"/>
    <property type="project" value="UniProtKB-KW"/>
</dbReference>
<reference evidence="6 7" key="1">
    <citation type="submission" date="2017-08" db="EMBL/GenBank/DDBJ databases">
        <title>Burning lignite coal seam in the remote Altai Mountains harbors a hydrogen-driven thermophilic microbial community.</title>
        <authorList>
            <person name="Kadnikov V.V."/>
            <person name="Mardanov A.V."/>
            <person name="Ivasenko D."/>
            <person name="Beletsky A.V."/>
            <person name="Karnachuk O.V."/>
            <person name="Ravin N.V."/>
        </authorList>
    </citation>
    <scope>NUCLEOTIDE SEQUENCE [LARGE SCALE GENOMIC DNA]</scope>
    <source>
        <strain evidence="6">AL33</strain>
    </source>
</reference>
<sequence>MSNPTPILEAERLSKHFRLRGGAVVRAVEDVSFVVYEGETFGLVGESGSGKSTLGRTLIRLYEPTSGRVRFLGEDVHRLRGPALRRFHRQMQMIFQDPYASLNPRMTVADIVAEGIDIHGLARSKKERMERVYALLETVGLLPEHAGRFPHEFSGGQRQRIGIARALAVEPKLVIADEPISALDVSIQAQVVNLLKKLQQEKKLTYLFIAHDLSMVRYISDRIGVMYLGQLVELAGSDEIYARPLHPYTQALLSAVPIPDPAKERTRERIVLAGDIPSPINPPSGCRFRTRCPHAMDVCAAQVPEWKEVEPGHHVACHLY</sequence>
<comment type="similarity">
    <text evidence="1">Belongs to the ABC transporter superfamily.</text>
</comment>
<dbReference type="PANTHER" id="PTHR43776">
    <property type="entry name" value="TRANSPORT ATP-BINDING PROTEIN"/>
    <property type="match status" value="1"/>
</dbReference>
<dbReference type="InterPro" id="IPR013563">
    <property type="entry name" value="Oligopep_ABC_C"/>
</dbReference>
<organism evidence="6 7">
    <name type="scientific">Hydrogenibacillus schlegelii</name>
    <name type="common">Bacillus schlegelii</name>
    <dbReference type="NCBI Taxonomy" id="1484"/>
    <lineage>
        <taxon>Bacteria</taxon>
        <taxon>Bacillati</taxon>
        <taxon>Bacillota</taxon>
        <taxon>Bacilli</taxon>
        <taxon>Bacillales</taxon>
        <taxon>Bacillales Family X. Incertae Sedis</taxon>
        <taxon>Hydrogenibacillus</taxon>
    </lineage>
</organism>
<dbReference type="FunFam" id="3.40.50.300:FF:000016">
    <property type="entry name" value="Oligopeptide ABC transporter ATP-binding component"/>
    <property type="match status" value="1"/>
</dbReference>
<dbReference type="NCBIfam" id="TIGR01727">
    <property type="entry name" value="oligo_HPY"/>
    <property type="match status" value="1"/>
</dbReference>
<dbReference type="SMART" id="SM00382">
    <property type="entry name" value="AAA"/>
    <property type="match status" value="1"/>
</dbReference>
<dbReference type="GO" id="GO:0015833">
    <property type="term" value="P:peptide transport"/>
    <property type="evidence" value="ECO:0007669"/>
    <property type="project" value="InterPro"/>
</dbReference>
<evidence type="ECO:0000259" key="5">
    <source>
        <dbReference type="PROSITE" id="PS50893"/>
    </source>
</evidence>
<dbReference type="AlphaFoldDB" id="A0A2T5G9X4"/>
<dbReference type="CDD" id="cd03257">
    <property type="entry name" value="ABC_NikE_OppD_transporters"/>
    <property type="match status" value="1"/>
</dbReference>
<evidence type="ECO:0000256" key="4">
    <source>
        <dbReference type="ARBA" id="ARBA00022840"/>
    </source>
</evidence>
<dbReference type="RefSeq" id="WP_273000227.1">
    <property type="nucleotide sequence ID" value="NZ_PEBV01000018.1"/>
</dbReference>
<dbReference type="Pfam" id="PF00005">
    <property type="entry name" value="ABC_tran"/>
    <property type="match status" value="1"/>
</dbReference>
<dbReference type="InterPro" id="IPR050319">
    <property type="entry name" value="ABC_transp_ATP-bind"/>
</dbReference>
<evidence type="ECO:0000313" key="6">
    <source>
        <dbReference type="EMBL" id="PTQ52986.1"/>
    </source>
</evidence>
<dbReference type="PANTHER" id="PTHR43776:SF7">
    <property type="entry name" value="D,D-DIPEPTIDE TRANSPORT ATP-BINDING PROTEIN DDPF-RELATED"/>
    <property type="match status" value="1"/>
</dbReference>
<comment type="caution">
    <text evidence="6">The sequence shown here is derived from an EMBL/GenBank/DDBJ whole genome shotgun (WGS) entry which is preliminary data.</text>
</comment>
<dbReference type="InterPro" id="IPR017871">
    <property type="entry name" value="ABC_transporter-like_CS"/>
</dbReference>
<dbReference type="InterPro" id="IPR003439">
    <property type="entry name" value="ABC_transporter-like_ATP-bd"/>
</dbReference>
<evidence type="ECO:0000256" key="2">
    <source>
        <dbReference type="ARBA" id="ARBA00022448"/>
    </source>
</evidence>
<dbReference type="Pfam" id="PF08352">
    <property type="entry name" value="oligo_HPY"/>
    <property type="match status" value="1"/>
</dbReference>
<dbReference type="PROSITE" id="PS50893">
    <property type="entry name" value="ABC_TRANSPORTER_2"/>
    <property type="match status" value="1"/>
</dbReference>
<evidence type="ECO:0000256" key="1">
    <source>
        <dbReference type="ARBA" id="ARBA00005417"/>
    </source>
</evidence>
<dbReference type="Proteomes" id="UP000244180">
    <property type="component" value="Unassembled WGS sequence"/>
</dbReference>
<dbReference type="InterPro" id="IPR027417">
    <property type="entry name" value="P-loop_NTPase"/>
</dbReference>
<evidence type="ECO:0000313" key="7">
    <source>
        <dbReference type="Proteomes" id="UP000244180"/>
    </source>
</evidence>
<dbReference type="PROSITE" id="PS00211">
    <property type="entry name" value="ABC_TRANSPORTER_1"/>
    <property type="match status" value="1"/>
</dbReference>
<dbReference type="GO" id="GO:0055085">
    <property type="term" value="P:transmembrane transport"/>
    <property type="evidence" value="ECO:0007669"/>
    <property type="project" value="UniProtKB-ARBA"/>
</dbReference>
<accession>A0A2T5G9X4</accession>
<dbReference type="EMBL" id="PEBV01000018">
    <property type="protein sequence ID" value="PTQ52986.1"/>
    <property type="molecule type" value="Genomic_DNA"/>
</dbReference>
<feature type="domain" description="ABC transporter" evidence="5">
    <location>
        <begin position="8"/>
        <end position="253"/>
    </location>
</feature>
<proteinExistence type="inferred from homology"/>
<keyword evidence="4 6" id="KW-0067">ATP-binding</keyword>
<dbReference type="SUPFAM" id="SSF52540">
    <property type="entry name" value="P-loop containing nucleoside triphosphate hydrolases"/>
    <property type="match status" value="1"/>
</dbReference>
<dbReference type="Gene3D" id="3.40.50.300">
    <property type="entry name" value="P-loop containing nucleotide triphosphate hydrolases"/>
    <property type="match status" value="1"/>
</dbReference>
<dbReference type="GO" id="GO:0016887">
    <property type="term" value="F:ATP hydrolysis activity"/>
    <property type="evidence" value="ECO:0007669"/>
    <property type="project" value="InterPro"/>
</dbReference>
<dbReference type="InterPro" id="IPR003593">
    <property type="entry name" value="AAA+_ATPase"/>
</dbReference>
<protein>
    <submittedName>
        <fullName evidence="6">Oligopeptide transport ATP-binding protein OppF</fullName>
    </submittedName>
</protein>
<keyword evidence="3" id="KW-0547">Nucleotide-binding</keyword>
<keyword evidence="2" id="KW-0813">Transport</keyword>
<gene>
    <name evidence="6" type="ORF">HSCHL_2174</name>
</gene>